<proteinExistence type="predicted"/>
<evidence type="ECO:0000313" key="2">
    <source>
        <dbReference type="Proteomes" id="UP000306584"/>
    </source>
</evidence>
<name>A0A4S9JSQ0_AURPU</name>
<protein>
    <submittedName>
        <fullName evidence="1">Uncharacterized protein</fullName>
    </submittedName>
</protein>
<reference evidence="1 2" key="1">
    <citation type="submission" date="2018-10" db="EMBL/GenBank/DDBJ databases">
        <title>Fifty Aureobasidium pullulans genomes reveal a recombining polyextremotolerant generalist.</title>
        <authorList>
            <person name="Gostincar C."/>
            <person name="Turk M."/>
            <person name="Zajc J."/>
            <person name="Gunde-Cimerman N."/>
        </authorList>
    </citation>
    <scope>NUCLEOTIDE SEQUENCE [LARGE SCALE GENOMIC DNA]</scope>
    <source>
        <strain evidence="1 2">EXF-6604</strain>
    </source>
</reference>
<evidence type="ECO:0000313" key="1">
    <source>
        <dbReference type="EMBL" id="THY05574.1"/>
    </source>
</evidence>
<comment type="caution">
    <text evidence="1">The sequence shown here is derived from an EMBL/GenBank/DDBJ whole genome shotgun (WGS) entry which is preliminary data.</text>
</comment>
<dbReference type="Proteomes" id="UP000306584">
    <property type="component" value="Unassembled WGS sequence"/>
</dbReference>
<dbReference type="EMBL" id="QZBD01000794">
    <property type="protein sequence ID" value="THY05574.1"/>
    <property type="molecule type" value="Genomic_DNA"/>
</dbReference>
<gene>
    <name evidence="1" type="ORF">D6D01_09994</name>
</gene>
<organism evidence="1 2">
    <name type="scientific">Aureobasidium pullulans</name>
    <name type="common">Black yeast</name>
    <name type="synonym">Pullularia pullulans</name>
    <dbReference type="NCBI Taxonomy" id="5580"/>
    <lineage>
        <taxon>Eukaryota</taxon>
        <taxon>Fungi</taxon>
        <taxon>Dikarya</taxon>
        <taxon>Ascomycota</taxon>
        <taxon>Pezizomycotina</taxon>
        <taxon>Dothideomycetes</taxon>
        <taxon>Dothideomycetidae</taxon>
        <taxon>Dothideales</taxon>
        <taxon>Saccotheciaceae</taxon>
        <taxon>Aureobasidium</taxon>
    </lineage>
</organism>
<sequence>MMIESFTAVLKCMRATLPCLYDWKATVCALLRVAMEDRSSVRALQRNTATVPTHVVKHRAIRDPQDAGKETNYHEKRVDPPTTVLRVPSRPRRETLHEEYTTIKTRNHSREYEKRGCCETDITHDFGCVCLDRKSLPPSFQSMLKILSHILGYLFIPDALLKLGRRTRENISIRRLIPELTYVMQMGLDWDVRNVHHFLELLLRYYGLHRQVFCGADRSGQGGVDVVIALKPMSERRNPQNSPAPQAACDSCIPMCLVVIQRDPRDDPIDRLRTWLSENLEWLEKNELVPTAEHWPVPYFLVDQNKWTFGFAVRSESGFMLYEEFIGSMGWQNGVQKIVVILKLVIESTIQRHFEWCYERFPQCDSSDDEEAYCCSGKVPVLPVNLYTRAFLDAKA</sequence>
<accession>A0A4S9JSQ0</accession>
<dbReference type="AlphaFoldDB" id="A0A4S9JSQ0"/>